<accession>A0ABP8AMJ1</accession>
<evidence type="ECO:0000313" key="2">
    <source>
        <dbReference type="EMBL" id="GAA4186424.1"/>
    </source>
</evidence>
<organism evidence="2 3">
    <name type="scientific">Gryllotalpicola kribbensis</name>
    <dbReference type="NCBI Taxonomy" id="993084"/>
    <lineage>
        <taxon>Bacteria</taxon>
        <taxon>Bacillati</taxon>
        <taxon>Actinomycetota</taxon>
        <taxon>Actinomycetes</taxon>
        <taxon>Micrococcales</taxon>
        <taxon>Microbacteriaceae</taxon>
        <taxon>Gryllotalpicola</taxon>
    </lineage>
</organism>
<protein>
    <recommendedName>
        <fullName evidence="4">ABC transporter permease</fullName>
    </recommendedName>
</protein>
<dbReference type="Proteomes" id="UP001500213">
    <property type="component" value="Unassembled WGS sequence"/>
</dbReference>
<comment type="caution">
    <text evidence="2">The sequence shown here is derived from an EMBL/GenBank/DDBJ whole genome shotgun (WGS) entry which is preliminary data.</text>
</comment>
<evidence type="ECO:0008006" key="4">
    <source>
        <dbReference type="Google" id="ProtNLM"/>
    </source>
</evidence>
<proteinExistence type="predicted"/>
<evidence type="ECO:0000256" key="1">
    <source>
        <dbReference type="SAM" id="Phobius"/>
    </source>
</evidence>
<feature type="transmembrane region" description="Helical" evidence="1">
    <location>
        <begin position="75"/>
        <end position="100"/>
    </location>
</feature>
<dbReference type="EMBL" id="BAABBX010000006">
    <property type="protein sequence ID" value="GAA4186424.1"/>
    <property type="molecule type" value="Genomic_DNA"/>
</dbReference>
<keyword evidence="1" id="KW-1133">Transmembrane helix</keyword>
<name>A0ABP8AMJ1_9MICO</name>
<feature type="transmembrane region" description="Helical" evidence="1">
    <location>
        <begin position="107"/>
        <end position="132"/>
    </location>
</feature>
<dbReference type="RefSeq" id="WP_344774454.1">
    <property type="nucleotide sequence ID" value="NZ_BAABBX010000006.1"/>
</dbReference>
<feature type="transmembrane region" description="Helical" evidence="1">
    <location>
        <begin position="189"/>
        <end position="209"/>
    </location>
</feature>
<gene>
    <name evidence="2" type="ORF">GCM10022288_09960</name>
</gene>
<keyword evidence="1" id="KW-0812">Transmembrane</keyword>
<sequence>MSALAAPPQASARPPAPFARIWRVVRLHYASWHLAVLLPWLILIGILLVNMAIWYLVRYSTGPGTTLNTQYTGSIFYLFIYQAIAGIQLMSVSFAYAVGLSSTRRDFFLGTALWFLLHAAQFTVGVVVLSYVEQWTNGWGVDGHVFQTIYFGTGPLWQRLFTVFFGLIGVLFLGSIFGAVFVRWRAYGLYAVGAVLVLALVGAAALIGFTDSWAAVGEWFAAHSTVGVVAWSIPLTVVCAVIGFLALRRAVPRA</sequence>
<keyword evidence="1" id="KW-0472">Membrane</keyword>
<reference evidence="3" key="1">
    <citation type="journal article" date="2019" name="Int. J. Syst. Evol. Microbiol.">
        <title>The Global Catalogue of Microorganisms (GCM) 10K type strain sequencing project: providing services to taxonomists for standard genome sequencing and annotation.</title>
        <authorList>
            <consortium name="The Broad Institute Genomics Platform"/>
            <consortium name="The Broad Institute Genome Sequencing Center for Infectious Disease"/>
            <person name="Wu L."/>
            <person name="Ma J."/>
        </authorList>
    </citation>
    <scope>NUCLEOTIDE SEQUENCE [LARGE SCALE GENOMIC DNA]</scope>
    <source>
        <strain evidence="3">JCM 17593</strain>
    </source>
</reference>
<feature type="transmembrane region" description="Helical" evidence="1">
    <location>
        <begin position="160"/>
        <end position="182"/>
    </location>
</feature>
<feature type="transmembrane region" description="Helical" evidence="1">
    <location>
        <begin position="30"/>
        <end position="55"/>
    </location>
</feature>
<keyword evidence="3" id="KW-1185">Reference proteome</keyword>
<evidence type="ECO:0000313" key="3">
    <source>
        <dbReference type="Proteomes" id="UP001500213"/>
    </source>
</evidence>
<feature type="transmembrane region" description="Helical" evidence="1">
    <location>
        <begin position="229"/>
        <end position="247"/>
    </location>
</feature>